<dbReference type="GeneID" id="28895333"/>
<accession>A0A165K310</accession>
<evidence type="ECO:0000313" key="1">
    <source>
        <dbReference type="EMBL" id="KZF26929.1"/>
    </source>
</evidence>
<name>A0A165K310_XYLHT</name>
<dbReference type="EMBL" id="KV407454">
    <property type="protein sequence ID" value="KZF26929.1"/>
    <property type="molecule type" value="Genomic_DNA"/>
</dbReference>
<sequence length="144" mass="15994">MNDFKRSSMPCRHSNIIRTYFGQVYQLVGLKPSPLVSKIRDTLGVDIGEAGVGSASVAKRTAFLASLLPIPVVIVPPYAGYDSRDAVSIKPRNMILLHDKSHYEIDGTENSMYQFQIKATSVSARSSRVGTNHDSFDLDNEKYR</sequence>
<organism evidence="1 2">
    <name type="scientific">Xylona heveae (strain CBS 132557 / TC161)</name>
    <dbReference type="NCBI Taxonomy" id="1328760"/>
    <lineage>
        <taxon>Eukaryota</taxon>
        <taxon>Fungi</taxon>
        <taxon>Dikarya</taxon>
        <taxon>Ascomycota</taxon>
        <taxon>Pezizomycotina</taxon>
        <taxon>Xylonomycetes</taxon>
        <taxon>Xylonales</taxon>
        <taxon>Xylonaceae</taxon>
        <taxon>Xylona</taxon>
    </lineage>
</organism>
<dbReference type="Proteomes" id="UP000076632">
    <property type="component" value="Unassembled WGS sequence"/>
</dbReference>
<dbReference type="AlphaFoldDB" id="A0A165K310"/>
<dbReference type="RefSeq" id="XP_018192484.1">
    <property type="nucleotide sequence ID" value="XM_018330196.1"/>
</dbReference>
<keyword evidence="2" id="KW-1185">Reference proteome</keyword>
<reference evidence="1 2" key="1">
    <citation type="journal article" date="2016" name="Fungal Biol.">
        <title>The genome of Xylona heveae provides a window into fungal endophytism.</title>
        <authorList>
            <person name="Gazis R."/>
            <person name="Kuo A."/>
            <person name="Riley R."/>
            <person name="LaButti K."/>
            <person name="Lipzen A."/>
            <person name="Lin J."/>
            <person name="Amirebrahimi M."/>
            <person name="Hesse C.N."/>
            <person name="Spatafora J.W."/>
            <person name="Henrissat B."/>
            <person name="Hainaut M."/>
            <person name="Grigoriev I.V."/>
            <person name="Hibbett D.S."/>
        </authorList>
    </citation>
    <scope>NUCLEOTIDE SEQUENCE [LARGE SCALE GENOMIC DNA]</scope>
    <source>
        <strain evidence="1 2">TC161</strain>
    </source>
</reference>
<dbReference type="InParanoid" id="A0A165K310"/>
<proteinExistence type="predicted"/>
<evidence type="ECO:0000313" key="2">
    <source>
        <dbReference type="Proteomes" id="UP000076632"/>
    </source>
</evidence>
<gene>
    <name evidence="1" type="ORF">L228DRAFT_21885</name>
</gene>
<protein>
    <submittedName>
        <fullName evidence="1">Uncharacterized protein</fullName>
    </submittedName>
</protein>